<dbReference type="Proteomes" id="UP000036932">
    <property type="component" value="Unassembled WGS sequence"/>
</dbReference>
<accession>A0A0M1NJA4</accession>
<organism evidence="2 3">
    <name type="scientific">Paenibacillus solani</name>
    <dbReference type="NCBI Taxonomy" id="1705565"/>
    <lineage>
        <taxon>Bacteria</taxon>
        <taxon>Bacillati</taxon>
        <taxon>Bacillota</taxon>
        <taxon>Bacilli</taxon>
        <taxon>Bacillales</taxon>
        <taxon>Paenibacillaceae</taxon>
        <taxon>Paenibacillus</taxon>
    </lineage>
</organism>
<feature type="compositionally biased region" description="Basic residues" evidence="1">
    <location>
        <begin position="54"/>
        <end position="64"/>
    </location>
</feature>
<feature type="non-terminal residue" evidence="2">
    <location>
        <position position="1"/>
    </location>
</feature>
<evidence type="ECO:0000313" key="3">
    <source>
        <dbReference type="Proteomes" id="UP000036932"/>
    </source>
</evidence>
<keyword evidence="3" id="KW-1185">Reference proteome</keyword>
<dbReference type="AlphaFoldDB" id="A0A0M1NJA4"/>
<evidence type="ECO:0000313" key="2">
    <source>
        <dbReference type="EMBL" id="KOR82333.1"/>
    </source>
</evidence>
<dbReference type="PATRIC" id="fig|1705565.3.peg.5653"/>
<feature type="region of interest" description="Disordered" evidence="1">
    <location>
        <begin position="1"/>
        <end position="76"/>
    </location>
</feature>
<protein>
    <submittedName>
        <fullName evidence="2">Uncharacterized protein</fullName>
    </submittedName>
</protein>
<proteinExistence type="predicted"/>
<feature type="compositionally biased region" description="Basic and acidic residues" evidence="1">
    <location>
        <begin position="1"/>
        <end position="14"/>
    </location>
</feature>
<name>A0A0M1NJA4_9BACL</name>
<comment type="caution">
    <text evidence="2">The sequence shown here is derived from an EMBL/GenBank/DDBJ whole genome shotgun (WGS) entry which is preliminary data.</text>
</comment>
<reference evidence="3" key="1">
    <citation type="submission" date="2015-08" db="EMBL/GenBank/DDBJ databases">
        <title>Genome sequencing project for genomic taxonomy and phylogenomics of Bacillus-like bacteria.</title>
        <authorList>
            <person name="Liu B."/>
            <person name="Wang J."/>
            <person name="Zhu Y."/>
            <person name="Liu G."/>
            <person name="Chen Q."/>
            <person name="Chen Z."/>
            <person name="Lan J."/>
            <person name="Che J."/>
            <person name="Ge C."/>
            <person name="Shi H."/>
            <person name="Pan Z."/>
            <person name="Liu X."/>
        </authorList>
    </citation>
    <scope>NUCLEOTIDE SEQUENCE [LARGE SCALE GENOMIC DNA]</scope>
    <source>
        <strain evidence="3">FJAT-22460</strain>
    </source>
</reference>
<evidence type="ECO:0000256" key="1">
    <source>
        <dbReference type="SAM" id="MobiDB-lite"/>
    </source>
</evidence>
<sequence length="76" mass="8182">NQIRSECTKHKQVVESEVGAGSPMQGGESGAEAGSTSKKPNQKRVQETQASSRIRGRCRKHKQVTKSEAAARSTSK</sequence>
<dbReference type="RefSeq" id="WP_207383637.1">
    <property type="nucleotide sequence ID" value="NZ_LIUT01000003.1"/>
</dbReference>
<gene>
    <name evidence="2" type="ORF">AM231_18530</name>
</gene>
<dbReference type="EMBL" id="LIUT01000003">
    <property type="protein sequence ID" value="KOR82333.1"/>
    <property type="molecule type" value="Genomic_DNA"/>
</dbReference>